<gene>
    <name evidence="1" type="ORF">EYB31_39485</name>
</gene>
<protein>
    <submittedName>
        <fullName evidence="1">Uncharacterized protein</fullName>
    </submittedName>
</protein>
<accession>A0A4Q9DDS3</accession>
<organism evidence="1 2">
    <name type="scientific">Paenibacillus thalictri</name>
    <dbReference type="NCBI Taxonomy" id="2527873"/>
    <lineage>
        <taxon>Bacteria</taxon>
        <taxon>Bacillati</taxon>
        <taxon>Bacillota</taxon>
        <taxon>Bacilli</taxon>
        <taxon>Bacillales</taxon>
        <taxon>Paenibacillaceae</taxon>
        <taxon>Paenibacillus</taxon>
    </lineage>
</organism>
<sequence length="116" mass="13209">MSKSDQLTLDQNRLVEAWQRTLPAVLNQSDKGEVYADEADPKSVRVHISTAGHSMYSFDFHCTYVDSRELQVTLVDVERDDQTVDERTGIIQTMVEDYVRHIHECAQQLHALTSGS</sequence>
<proteinExistence type="predicted"/>
<reference evidence="1 2" key="1">
    <citation type="submission" date="2019-02" db="EMBL/GenBank/DDBJ databases">
        <title>Paenibacillus sp. nov., isolated from surface-sterilized tissue of Thalictrum simplex L.</title>
        <authorList>
            <person name="Tuo L."/>
        </authorList>
    </citation>
    <scope>NUCLEOTIDE SEQUENCE [LARGE SCALE GENOMIC DNA]</scope>
    <source>
        <strain evidence="1 2">N2SHLJ1</strain>
    </source>
</reference>
<evidence type="ECO:0000313" key="2">
    <source>
        <dbReference type="Proteomes" id="UP000293142"/>
    </source>
</evidence>
<dbReference type="EMBL" id="SIRE01000055">
    <property type="protein sequence ID" value="TBL67627.1"/>
    <property type="molecule type" value="Genomic_DNA"/>
</dbReference>
<dbReference type="OrthoDB" id="2971377at2"/>
<dbReference type="RefSeq" id="WP_131019088.1">
    <property type="nucleotide sequence ID" value="NZ_SIRE01000055.1"/>
</dbReference>
<comment type="caution">
    <text evidence="1">The sequence shown here is derived from an EMBL/GenBank/DDBJ whole genome shotgun (WGS) entry which is preliminary data.</text>
</comment>
<evidence type="ECO:0000313" key="1">
    <source>
        <dbReference type="EMBL" id="TBL67627.1"/>
    </source>
</evidence>
<keyword evidence="2" id="KW-1185">Reference proteome</keyword>
<dbReference type="Proteomes" id="UP000293142">
    <property type="component" value="Unassembled WGS sequence"/>
</dbReference>
<name>A0A4Q9DDS3_9BACL</name>
<dbReference type="AlphaFoldDB" id="A0A4Q9DDS3"/>